<dbReference type="GO" id="GO:0004665">
    <property type="term" value="F:prephenate dehydrogenase (NADP+) activity"/>
    <property type="evidence" value="ECO:0007669"/>
    <property type="project" value="InterPro"/>
</dbReference>
<evidence type="ECO:0000313" key="6">
    <source>
        <dbReference type="Proteomes" id="UP000250086"/>
    </source>
</evidence>
<dbReference type="Pfam" id="PF01817">
    <property type="entry name" value="CM_2"/>
    <property type="match status" value="1"/>
</dbReference>
<dbReference type="SUPFAM" id="SSF51735">
    <property type="entry name" value="NAD(P)-binding Rossmann-fold domains"/>
    <property type="match status" value="1"/>
</dbReference>
<dbReference type="Proteomes" id="UP000250086">
    <property type="component" value="Unassembled WGS sequence"/>
</dbReference>
<evidence type="ECO:0000259" key="3">
    <source>
        <dbReference type="PROSITE" id="PS51168"/>
    </source>
</evidence>
<keyword evidence="6" id="KW-1185">Reference proteome</keyword>
<dbReference type="PROSITE" id="PS51168">
    <property type="entry name" value="CHORISMATE_MUT_2"/>
    <property type="match status" value="1"/>
</dbReference>
<dbReference type="Pfam" id="PF02153">
    <property type="entry name" value="PDH_N"/>
    <property type="match status" value="1"/>
</dbReference>
<dbReference type="InterPro" id="IPR046826">
    <property type="entry name" value="PDH_N"/>
</dbReference>
<feature type="domain" description="Chorismate mutase" evidence="3">
    <location>
        <begin position="1"/>
        <end position="91"/>
    </location>
</feature>
<dbReference type="EC" id="5.4.99.5" evidence="1"/>
<dbReference type="InterPro" id="IPR036263">
    <property type="entry name" value="Chorismate_II_sf"/>
</dbReference>
<dbReference type="GO" id="GO:0070403">
    <property type="term" value="F:NAD+ binding"/>
    <property type="evidence" value="ECO:0007669"/>
    <property type="project" value="InterPro"/>
</dbReference>
<organism evidence="5 6">
    <name type="scientific">Anaerobiospirillum thomasii</name>
    <dbReference type="NCBI Taxonomy" id="179995"/>
    <lineage>
        <taxon>Bacteria</taxon>
        <taxon>Pseudomonadati</taxon>
        <taxon>Pseudomonadota</taxon>
        <taxon>Gammaproteobacteria</taxon>
        <taxon>Aeromonadales</taxon>
        <taxon>Succinivibrionaceae</taxon>
        <taxon>Anaerobiospirillum</taxon>
    </lineage>
</organism>
<dbReference type="PROSITE" id="PS51176">
    <property type="entry name" value="PDH_ADH"/>
    <property type="match status" value="1"/>
</dbReference>
<gene>
    <name evidence="5" type="primary">tyrA</name>
    <name evidence="5" type="ORF">NCTC13093_00932</name>
</gene>
<feature type="domain" description="Prephenate/arogenate dehydrogenase" evidence="4">
    <location>
        <begin position="100"/>
        <end position="363"/>
    </location>
</feature>
<dbReference type="RefSeq" id="WP_113743715.1">
    <property type="nucleotide sequence ID" value="NZ_UAPV01000001.1"/>
</dbReference>
<dbReference type="InterPro" id="IPR036979">
    <property type="entry name" value="CM_dom_sf"/>
</dbReference>
<dbReference type="GO" id="GO:0046417">
    <property type="term" value="P:chorismate metabolic process"/>
    <property type="evidence" value="ECO:0007669"/>
    <property type="project" value="InterPro"/>
</dbReference>
<dbReference type="NCBIfam" id="NF008400">
    <property type="entry name" value="PRK11199.1"/>
    <property type="match status" value="1"/>
</dbReference>
<dbReference type="SMART" id="SM00830">
    <property type="entry name" value="CM_2"/>
    <property type="match status" value="1"/>
</dbReference>
<dbReference type="SUPFAM" id="SSF48179">
    <property type="entry name" value="6-phosphogluconate dehydrogenase C-terminal domain-like"/>
    <property type="match status" value="1"/>
</dbReference>
<dbReference type="InterPro" id="IPR008927">
    <property type="entry name" value="6-PGluconate_DH-like_C_sf"/>
</dbReference>
<accession>A0A2X0V9S5</accession>
<dbReference type="GO" id="GO:0004106">
    <property type="term" value="F:chorismate mutase activity"/>
    <property type="evidence" value="ECO:0007669"/>
    <property type="project" value="UniProtKB-EC"/>
</dbReference>
<dbReference type="Gene3D" id="1.10.3660.10">
    <property type="entry name" value="6-phosphogluconate dehydrogenase C-terminal like domain"/>
    <property type="match status" value="1"/>
</dbReference>
<dbReference type="Gene3D" id="1.20.59.10">
    <property type="entry name" value="Chorismate mutase"/>
    <property type="match status" value="1"/>
</dbReference>
<dbReference type="SUPFAM" id="SSF48600">
    <property type="entry name" value="Chorismate mutase II"/>
    <property type="match status" value="1"/>
</dbReference>
<proteinExistence type="predicted"/>
<dbReference type="InterPro" id="IPR002701">
    <property type="entry name" value="CM_II_prokaryot"/>
</dbReference>
<dbReference type="Gene3D" id="3.40.50.720">
    <property type="entry name" value="NAD(P)-binding Rossmann-like Domain"/>
    <property type="match status" value="1"/>
</dbReference>
<dbReference type="InterPro" id="IPR036291">
    <property type="entry name" value="NAD(P)-bd_dom_sf"/>
</dbReference>
<evidence type="ECO:0000259" key="4">
    <source>
        <dbReference type="PROSITE" id="PS51176"/>
    </source>
</evidence>
<dbReference type="InterPro" id="IPR050812">
    <property type="entry name" value="Preph/Arog_dehydrog"/>
</dbReference>
<dbReference type="Pfam" id="PF20463">
    <property type="entry name" value="PDH_C"/>
    <property type="match status" value="1"/>
</dbReference>
<protein>
    <recommendedName>
        <fullName evidence="1">chorismate mutase</fullName>
        <ecNumber evidence="1">5.4.99.5</ecNumber>
    </recommendedName>
</protein>
<name>A0A2X0V9S5_9GAMM</name>
<dbReference type="GO" id="GO:0006571">
    <property type="term" value="P:tyrosine biosynthetic process"/>
    <property type="evidence" value="ECO:0007669"/>
    <property type="project" value="InterPro"/>
</dbReference>
<sequence>MQESELLSIRREIDSIDDSIIELISRRYALVDRAVQIKQEHKLDLFSKEREKHLIEHFKELALKYSLPHDMLDDILKRLLKQSYVQGTASSYPCATTAGDKIVIVGGRGGMGSFFAHYFKISGYNVQILEKDDWDQVDTIVANALCVIVSVPIDITCEVIKRLCPYLDGKTVLCDLTSVKGAVTKIMKEHYAGPSISLHPMFGPDTKSFLKQVVVNVPVNMADKCEFMTEQMRLFGAIVCTYSAEEHDEAMSIIQALRHFTTYCYGVFLSSVNANIKQILDLSSPIYRLELSMVGRLFAQDPLLYGDIIMSSKNNARLISQYTCALNRELEVVAKGDIETFVRRFNEAKDYFGDYADMFLKESAMLLSRYQELR</sequence>
<dbReference type="InterPro" id="IPR003099">
    <property type="entry name" value="Prephen_DH"/>
</dbReference>
<evidence type="ECO:0000313" key="5">
    <source>
        <dbReference type="EMBL" id="SPT69555.1"/>
    </source>
</evidence>
<evidence type="ECO:0000256" key="2">
    <source>
        <dbReference type="ARBA" id="ARBA00023002"/>
    </source>
</evidence>
<dbReference type="GO" id="GO:0008977">
    <property type="term" value="F:prephenate dehydrogenase (NAD+) activity"/>
    <property type="evidence" value="ECO:0007669"/>
    <property type="project" value="InterPro"/>
</dbReference>
<evidence type="ECO:0000256" key="1">
    <source>
        <dbReference type="ARBA" id="ARBA00012404"/>
    </source>
</evidence>
<dbReference type="InterPro" id="IPR046825">
    <property type="entry name" value="PDH_C"/>
</dbReference>
<dbReference type="PANTHER" id="PTHR21363:SF0">
    <property type="entry name" value="PREPHENATE DEHYDROGENASE [NADP(+)]"/>
    <property type="match status" value="1"/>
</dbReference>
<dbReference type="PANTHER" id="PTHR21363">
    <property type="entry name" value="PREPHENATE DEHYDROGENASE"/>
    <property type="match status" value="1"/>
</dbReference>
<dbReference type="EMBL" id="UAPV01000001">
    <property type="protein sequence ID" value="SPT69555.1"/>
    <property type="molecule type" value="Genomic_DNA"/>
</dbReference>
<reference evidence="5 6" key="1">
    <citation type="submission" date="2018-06" db="EMBL/GenBank/DDBJ databases">
        <authorList>
            <consortium name="Pathogen Informatics"/>
            <person name="Doyle S."/>
        </authorList>
    </citation>
    <scope>NUCLEOTIDE SEQUENCE [LARGE SCALE GENOMIC DNA]</scope>
    <source>
        <strain evidence="5 6">NCTC13093</strain>
    </source>
</reference>
<dbReference type="AlphaFoldDB" id="A0A2X0V9S5"/>
<keyword evidence="2" id="KW-0560">Oxidoreductase</keyword>